<comment type="caution">
    <text evidence="1">The sequence shown here is derived from an EMBL/GenBank/DDBJ whole genome shotgun (WGS) entry which is preliminary data.</text>
</comment>
<sequence length="230" mass="23837">MTPRCFDESEIGAVAAAAADDARRAHAAGCARCAALLAAYEHFRREPSALEVPDLDESDARLARAFARVLAQGAHGGAPMPRAAAPRRGLRRALFAPAARPAWAAAAAVAVVAAVWVARAPRPGGEVEWRGSPTVAERALEVRVVRANADGAEIAWRGPAPGLAYEVVVLGADLVPVDTLVAGEGARVAVHWAELAAPPAPGSIVLVQVVARRDGDEVARSRTTPVRVGP</sequence>
<dbReference type="EMBL" id="DSQF01000017">
    <property type="protein sequence ID" value="HGZ43313.1"/>
    <property type="molecule type" value="Genomic_DNA"/>
</dbReference>
<name>A0A832MMU2_UNCEI</name>
<organism evidence="1">
    <name type="scientific">Eiseniibacteriota bacterium</name>
    <dbReference type="NCBI Taxonomy" id="2212470"/>
    <lineage>
        <taxon>Bacteria</taxon>
        <taxon>Candidatus Eiseniibacteriota</taxon>
    </lineage>
</organism>
<dbReference type="AlphaFoldDB" id="A0A832MMU2"/>
<protein>
    <submittedName>
        <fullName evidence="1">Uncharacterized protein</fullName>
    </submittedName>
</protein>
<proteinExistence type="predicted"/>
<accession>A0A832MMU2</accession>
<reference evidence="1" key="1">
    <citation type="journal article" date="2020" name="mSystems">
        <title>Genome- and Community-Level Interaction Insights into Carbon Utilization and Element Cycling Functions of Hydrothermarchaeota in Hydrothermal Sediment.</title>
        <authorList>
            <person name="Zhou Z."/>
            <person name="Liu Y."/>
            <person name="Xu W."/>
            <person name="Pan J."/>
            <person name="Luo Z.H."/>
            <person name="Li M."/>
        </authorList>
    </citation>
    <scope>NUCLEOTIDE SEQUENCE [LARGE SCALE GENOMIC DNA]</scope>
    <source>
        <strain evidence="1">SpSt-381</strain>
    </source>
</reference>
<evidence type="ECO:0000313" key="1">
    <source>
        <dbReference type="EMBL" id="HGZ43313.1"/>
    </source>
</evidence>
<gene>
    <name evidence="1" type="ORF">ENR23_07810</name>
</gene>